<evidence type="ECO:0000313" key="5">
    <source>
        <dbReference type="Proteomes" id="UP000009046"/>
    </source>
</evidence>
<dbReference type="KEGG" id="phu:Phum_PHUM338940"/>
<dbReference type="GO" id="GO:0001671">
    <property type="term" value="F:ATPase activator activity"/>
    <property type="evidence" value="ECO:0007669"/>
    <property type="project" value="InterPro"/>
</dbReference>
<proteinExistence type="inferred from homology"/>
<accession>E0VNP2</accession>
<protein>
    <recommendedName>
        <fullName evidence="2">Activator of Hsp90 ATPase AHSA1-like N-terminal domain-containing protein</fullName>
    </recommendedName>
</protein>
<dbReference type="PANTHER" id="PTHR13009:SF22">
    <property type="entry name" value="LD43819P"/>
    <property type="match status" value="1"/>
</dbReference>
<dbReference type="SUPFAM" id="SSF55961">
    <property type="entry name" value="Bet v1-like"/>
    <property type="match status" value="1"/>
</dbReference>
<dbReference type="EnsemblMetazoa" id="PHUM338940-RA">
    <property type="protein sequence ID" value="PHUM338940-PA"/>
    <property type="gene ID" value="PHUM338940"/>
</dbReference>
<organism>
    <name type="scientific">Pediculus humanus subsp. corporis</name>
    <name type="common">Body louse</name>
    <dbReference type="NCBI Taxonomy" id="121224"/>
    <lineage>
        <taxon>Eukaryota</taxon>
        <taxon>Metazoa</taxon>
        <taxon>Ecdysozoa</taxon>
        <taxon>Arthropoda</taxon>
        <taxon>Hexapoda</taxon>
        <taxon>Insecta</taxon>
        <taxon>Pterygota</taxon>
        <taxon>Neoptera</taxon>
        <taxon>Paraneoptera</taxon>
        <taxon>Psocodea</taxon>
        <taxon>Troctomorpha</taxon>
        <taxon>Phthiraptera</taxon>
        <taxon>Anoplura</taxon>
        <taxon>Pediculidae</taxon>
        <taxon>Pediculus</taxon>
    </lineage>
</organism>
<sequence>MAKWGEGDPRWIVEERPDAINVNNWHWTEKNACGWSQSKFKELFKDLKIENDAIKCKITEIDKCNGEAVANNRKGKLIFFYEWDITLNWKGKLTSDGEKSVTGTIHIPNLSEENEIHEVDVMFTVNDSSLEATTVKDILKECGTPIIRDKLSKYVQGLKVEFSQGMILPRKDSDEKTKDSINNVTSGHDTKVQVKNSISNSELNSSAKNNEFVKNDGNNVNTTKLKMTRNFQCTGEELYRALTCYDLVVAFTHGPVKLDLQKGGEFELFGGYVHGKFIEIVPNLKLIQSWRLKRWPEGHYSTVTIEIRQKQDHTELEVLQTGVPAGEADATTENWERYYWDALKRTFGFGYFL</sequence>
<evidence type="ECO:0000256" key="1">
    <source>
        <dbReference type="ARBA" id="ARBA00006817"/>
    </source>
</evidence>
<dbReference type="PANTHER" id="PTHR13009">
    <property type="entry name" value="HEAT SHOCK PROTEIN 90 HSP90 CO-CHAPERONE AHA-1"/>
    <property type="match status" value="1"/>
</dbReference>
<dbReference type="EMBL" id="AAZO01003941">
    <property type="status" value="NOT_ANNOTATED_CDS"/>
    <property type="molecule type" value="Genomic_DNA"/>
</dbReference>
<comment type="similarity">
    <text evidence="1">Belongs to the AHA1 family.</text>
</comment>
<dbReference type="SUPFAM" id="SSF103111">
    <property type="entry name" value="Activator of Hsp90 ATPase, Aha1"/>
    <property type="match status" value="1"/>
</dbReference>
<dbReference type="GeneID" id="8231822"/>
<dbReference type="Proteomes" id="UP000009046">
    <property type="component" value="Unassembled WGS sequence"/>
</dbReference>
<dbReference type="CTD" id="8231822"/>
<dbReference type="OrthoDB" id="567237at2759"/>
<dbReference type="InParanoid" id="E0VNP2"/>
<keyword evidence="5" id="KW-1185">Reference proteome</keyword>
<dbReference type="STRING" id="121224.E0VNP2"/>
<reference evidence="4" key="3">
    <citation type="submission" date="2021-02" db="UniProtKB">
        <authorList>
            <consortium name="EnsemblMetazoa"/>
        </authorList>
    </citation>
    <scope>IDENTIFICATION</scope>
    <source>
        <strain evidence="4">USDA</strain>
    </source>
</reference>
<dbReference type="InterPro" id="IPR013538">
    <property type="entry name" value="ASHA1/2-like_C"/>
</dbReference>
<dbReference type="CDD" id="cd08892">
    <property type="entry name" value="SRPBCC_Aha1"/>
    <property type="match status" value="1"/>
</dbReference>
<dbReference type="OMA" id="GDCEVNQ"/>
<dbReference type="Gene3D" id="3.30.530.20">
    <property type="match status" value="1"/>
</dbReference>
<dbReference type="Pfam" id="PF09229">
    <property type="entry name" value="Aha1_N"/>
    <property type="match status" value="1"/>
</dbReference>
<dbReference type="GO" id="GO:0051087">
    <property type="term" value="F:protein-folding chaperone binding"/>
    <property type="evidence" value="ECO:0007669"/>
    <property type="project" value="InterPro"/>
</dbReference>
<dbReference type="InterPro" id="IPR036338">
    <property type="entry name" value="Aha1"/>
</dbReference>
<evidence type="ECO:0000259" key="2">
    <source>
        <dbReference type="SMART" id="SM01000"/>
    </source>
</evidence>
<evidence type="ECO:0000313" key="4">
    <source>
        <dbReference type="EnsemblMetazoa" id="PHUM338940-PA"/>
    </source>
</evidence>
<dbReference type="FunCoup" id="E0VNP2">
    <property type="interactions" value="1968"/>
</dbReference>
<dbReference type="eggNOG" id="KOG2936">
    <property type="taxonomic scope" value="Eukaryota"/>
</dbReference>
<dbReference type="InterPro" id="IPR015310">
    <property type="entry name" value="AHSA1-like_N"/>
</dbReference>
<reference evidence="3" key="2">
    <citation type="submission" date="2007-04" db="EMBL/GenBank/DDBJ databases">
        <title>The genome of the human body louse.</title>
        <authorList>
            <consortium name="The Human Body Louse Genome Consortium"/>
            <person name="Kirkness E."/>
            <person name="Walenz B."/>
            <person name="Hass B."/>
            <person name="Bruggner R."/>
            <person name="Strausberg R."/>
        </authorList>
    </citation>
    <scope>NUCLEOTIDE SEQUENCE</scope>
    <source>
        <strain evidence="3">USDA</strain>
    </source>
</reference>
<dbReference type="EMBL" id="DS235341">
    <property type="protein sequence ID" value="EEB14998.1"/>
    <property type="molecule type" value="Genomic_DNA"/>
</dbReference>
<evidence type="ECO:0000313" key="3">
    <source>
        <dbReference type="EMBL" id="EEB14998.1"/>
    </source>
</evidence>
<dbReference type="HOGENOM" id="CLU_049046_0_0_1"/>
<dbReference type="GO" id="GO:0005829">
    <property type="term" value="C:cytosol"/>
    <property type="evidence" value="ECO:0007669"/>
    <property type="project" value="TreeGrafter"/>
</dbReference>
<dbReference type="Gene3D" id="3.15.10.20">
    <property type="entry name" value="Activator of Hsp90 ATPase Aha1, N-terminal domain"/>
    <property type="match status" value="1"/>
</dbReference>
<feature type="domain" description="Activator of Hsp90 ATPase AHSA1-like N-terminal" evidence="2">
    <location>
        <begin position="29"/>
        <end position="164"/>
    </location>
</feature>
<dbReference type="InterPro" id="IPR023393">
    <property type="entry name" value="START-like_dom_sf"/>
</dbReference>
<dbReference type="RefSeq" id="XP_002427736.1">
    <property type="nucleotide sequence ID" value="XM_002427691.1"/>
</dbReference>
<reference evidence="3" key="1">
    <citation type="submission" date="2007-04" db="EMBL/GenBank/DDBJ databases">
        <title>Annotation of Pediculus humanus corporis strain USDA.</title>
        <authorList>
            <person name="Kirkness E."/>
            <person name="Hannick L."/>
            <person name="Hass B."/>
            <person name="Bruggner R."/>
            <person name="Lawson D."/>
            <person name="Bidwell S."/>
            <person name="Joardar V."/>
            <person name="Caler E."/>
            <person name="Walenz B."/>
            <person name="Inman J."/>
            <person name="Schobel S."/>
            <person name="Galinsky K."/>
            <person name="Amedeo P."/>
            <person name="Strausberg R."/>
        </authorList>
    </citation>
    <scope>NUCLEOTIDE SEQUENCE</scope>
    <source>
        <strain evidence="3">USDA</strain>
    </source>
</reference>
<gene>
    <name evidence="4" type="primary">8231822</name>
    <name evidence="3" type="ORF">Phum_PHUM338940</name>
</gene>
<name>E0VNP2_PEDHC</name>
<dbReference type="Pfam" id="PF08327">
    <property type="entry name" value="AHSA1"/>
    <property type="match status" value="1"/>
</dbReference>
<dbReference type="VEuPathDB" id="VectorBase:PHUM338940"/>
<dbReference type="AlphaFoldDB" id="E0VNP2"/>
<dbReference type="SMART" id="SM01000">
    <property type="entry name" value="Aha1_N"/>
    <property type="match status" value="1"/>
</dbReference>
<dbReference type="GO" id="GO:0006457">
    <property type="term" value="P:protein folding"/>
    <property type="evidence" value="ECO:0007669"/>
    <property type="project" value="TreeGrafter"/>
</dbReference>